<comment type="function">
    <text evidence="14">RNA helicase.</text>
</comment>
<keyword evidence="4 13" id="KW-0547">Nucleotide-binding</keyword>
<keyword evidence="5 13" id="KW-0378">Hydrolase</keyword>
<dbReference type="SMART" id="SM00487">
    <property type="entry name" value="DEXDc"/>
    <property type="match status" value="1"/>
</dbReference>
<evidence type="ECO:0000256" key="4">
    <source>
        <dbReference type="ARBA" id="ARBA00022741"/>
    </source>
</evidence>
<sequence>MAMGESSTSAAPQGERPRQPFSELNLSEPTMKALKEMGLETMTTIQEKSIPPLLAGKDVLGAARTGSGKTLAFLIPAVELLHRLKFKPRNGTGVIIISPTRELALQIFEVARELMQYHSQTFGIIMGGATRKGEEIKLQKGVNLLIATPGRLIDHLEGTKGFVFRNLKSLVIDEADRILEVGFEEQMKKIIATLPNEGRQSMLFSATQTSKVTDLARISLRPGPILVDVDKTEDTSTVSTLTQGYVVCPSDRRFLLLFTFLKKNMKKKTIVFFSSCRSVKYHAELLNYIDVPVLDLHGNQKQQKRTATFMEFRNAETGILLCTNVAARGLDIPRVDWIVQYDPPDDPRDYIHRVGRTARAGNAGKSLMFLLPSELGFLRYLKEAKVPLNEYTFPADKISNIQSQLERLLQGNYHLYQSARDGYRSYLQAYASYSLKKIYDVNQLDLTKVGKSFGLPVPPRVNLNVGGGKSATKRKREPGYDEEDWEEIDAVDKESGDEDAKDDEEQGSRRSMREQSRSRREETLGRKRLEKEVHKKGMERKKQRTQGTQWSG</sequence>
<dbReference type="EC" id="3.6.4.13" evidence="14"/>
<comment type="similarity">
    <text evidence="10">Belongs to the DEAD box helicase family. DDX18/HAS1 subfamily.</text>
</comment>
<dbReference type="GO" id="GO:0006364">
    <property type="term" value="P:rRNA processing"/>
    <property type="evidence" value="ECO:0007669"/>
    <property type="project" value="UniProtKB-KW"/>
</dbReference>
<evidence type="ECO:0000256" key="3">
    <source>
        <dbReference type="ARBA" id="ARBA00022552"/>
    </source>
</evidence>
<evidence type="ECO:0000256" key="5">
    <source>
        <dbReference type="ARBA" id="ARBA00022801"/>
    </source>
</evidence>
<comment type="catalytic activity">
    <reaction evidence="11 14">
        <text>ATP + H2O = ADP + phosphate + H(+)</text>
        <dbReference type="Rhea" id="RHEA:13065"/>
        <dbReference type="ChEBI" id="CHEBI:15377"/>
        <dbReference type="ChEBI" id="CHEBI:15378"/>
        <dbReference type="ChEBI" id="CHEBI:30616"/>
        <dbReference type="ChEBI" id="CHEBI:43474"/>
        <dbReference type="ChEBI" id="CHEBI:456216"/>
        <dbReference type="EC" id="3.6.4.13"/>
    </reaction>
</comment>
<dbReference type="GO" id="GO:0003724">
    <property type="term" value="F:RNA helicase activity"/>
    <property type="evidence" value="ECO:0007669"/>
    <property type="project" value="UniProtKB-EC"/>
</dbReference>
<dbReference type="GO" id="GO:0005730">
    <property type="term" value="C:nucleolus"/>
    <property type="evidence" value="ECO:0007669"/>
    <property type="project" value="UniProtKB-SubCell"/>
</dbReference>
<feature type="region of interest" description="Disordered" evidence="15">
    <location>
        <begin position="1"/>
        <end position="24"/>
    </location>
</feature>
<accession>A0A4Q9N3C7</accession>
<feature type="domain" description="Helicase ATP-binding" evidence="16">
    <location>
        <begin position="50"/>
        <end position="226"/>
    </location>
</feature>
<feature type="compositionally biased region" description="Polar residues" evidence="15">
    <location>
        <begin position="1"/>
        <end position="11"/>
    </location>
</feature>
<comment type="function">
    <text evidence="9">ATP-dependent RNA helicase involved in 40S ribosomal subunit biogenesis. Required for the processing and cleavage of 35S pre-rRNA at sites A0, A1, and A2, leading to mature 18S rRNA.</text>
</comment>
<feature type="region of interest" description="Disordered" evidence="15">
    <location>
        <begin position="457"/>
        <end position="552"/>
    </location>
</feature>
<dbReference type="GO" id="GO:0003723">
    <property type="term" value="F:RNA binding"/>
    <property type="evidence" value="ECO:0007669"/>
    <property type="project" value="UniProtKB-UniRule"/>
</dbReference>
<evidence type="ECO:0000259" key="16">
    <source>
        <dbReference type="PROSITE" id="PS51192"/>
    </source>
</evidence>
<evidence type="ECO:0000259" key="17">
    <source>
        <dbReference type="PROSITE" id="PS51194"/>
    </source>
</evidence>
<dbReference type="Proteomes" id="UP000292957">
    <property type="component" value="Unassembled WGS sequence"/>
</dbReference>
<dbReference type="InterPro" id="IPR014014">
    <property type="entry name" value="RNA_helicase_DEAD_Q_motif"/>
</dbReference>
<dbReference type="InterPro" id="IPR001650">
    <property type="entry name" value="Helicase_C-like"/>
</dbReference>
<dbReference type="PROSITE" id="PS51192">
    <property type="entry name" value="HELICASE_ATP_BIND_1"/>
    <property type="match status" value="1"/>
</dbReference>
<dbReference type="CDD" id="cd18787">
    <property type="entry name" value="SF2_C_DEAD"/>
    <property type="match status" value="1"/>
</dbReference>
<evidence type="ECO:0000313" key="19">
    <source>
        <dbReference type="EMBL" id="TBU35019.1"/>
    </source>
</evidence>
<dbReference type="PROSITE" id="PS51194">
    <property type="entry name" value="HELICASE_CTER"/>
    <property type="match status" value="1"/>
</dbReference>
<feature type="domain" description="DEAD-box RNA helicase Q" evidence="18">
    <location>
        <begin position="19"/>
        <end position="47"/>
    </location>
</feature>
<keyword evidence="8 14" id="KW-0694">RNA-binding</keyword>
<dbReference type="Pfam" id="PF13959">
    <property type="entry name" value="CTE_SPB4"/>
    <property type="match status" value="1"/>
</dbReference>
<dbReference type="PANTHER" id="PTHR24031">
    <property type="entry name" value="RNA HELICASE"/>
    <property type="match status" value="1"/>
</dbReference>
<dbReference type="SUPFAM" id="SSF52540">
    <property type="entry name" value="P-loop containing nucleoside triphosphate hydrolases"/>
    <property type="match status" value="1"/>
</dbReference>
<evidence type="ECO:0000256" key="6">
    <source>
        <dbReference type="ARBA" id="ARBA00022806"/>
    </source>
</evidence>
<gene>
    <name evidence="19" type="ORF">BD311DRAFT_745437</name>
</gene>
<evidence type="ECO:0000256" key="9">
    <source>
        <dbReference type="ARBA" id="ARBA00024310"/>
    </source>
</evidence>
<keyword evidence="2" id="KW-0690">Ribosome biogenesis</keyword>
<evidence type="ECO:0000256" key="13">
    <source>
        <dbReference type="RuleBase" id="RU000492"/>
    </source>
</evidence>
<keyword evidence="3" id="KW-0698">rRNA processing</keyword>
<evidence type="ECO:0000256" key="8">
    <source>
        <dbReference type="ARBA" id="ARBA00022884"/>
    </source>
</evidence>
<evidence type="ECO:0000256" key="10">
    <source>
        <dbReference type="ARBA" id="ARBA00024357"/>
    </source>
</evidence>
<evidence type="ECO:0000259" key="18">
    <source>
        <dbReference type="PROSITE" id="PS51195"/>
    </source>
</evidence>
<dbReference type="Gene3D" id="3.40.50.300">
    <property type="entry name" value="P-loop containing nucleotide triphosphate hydrolases"/>
    <property type="match status" value="2"/>
</dbReference>
<dbReference type="CDD" id="cd17942">
    <property type="entry name" value="DEADc_DDX18"/>
    <property type="match status" value="1"/>
</dbReference>
<dbReference type="Pfam" id="PF00270">
    <property type="entry name" value="DEAD"/>
    <property type="match status" value="1"/>
</dbReference>
<dbReference type="InterPro" id="IPR027417">
    <property type="entry name" value="P-loop_NTPase"/>
</dbReference>
<organism evidence="19">
    <name type="scientific">Dichomitus squalens</name>
    <dbReference type="NCBI Taxonomy" id="114155"/>
    <lineage>
        <taxon>Eukaryota</taxon>
        <taxon>Fungi</taxon>
        <taxon>Dikarya</taxon>
        <taxon>Basidiomycota</taxon>
        <taxon>Agaricomycotina</taxon>
        <taxon>Agaricomycetes</taxon>
        <taxon>Polyporales</taxon>
        <taxon>Polyporaceae</taxon>
        <taxon>Dichomitus</taxon>
    </lineage>
</organism>
<evidence type="ECO:0000256" key="1">
    <source>
        <dbReference type="ARBA" id="ARBA00004604"/>
    </source>
</evidence>
<dbReference type="GO" id="GO:0016887">
    <property type="term" value="F:ATP hydrolysis activity"/>
    <property type="evidence" value="ECO:0007669"/>
    <property type="project" value="RHEA"/>
</dbReference>
<keyword evidence="7 13" id="KW-0067">ATP-binding</keyword>
<protein>
    <recommendedName>
        <fullName evidence="14">ATP-dependent RNA helicase</fullName>
        <ecNumber evidence="14">3.6.4.13</ecNumber>
    </recommendedName>
</protein>
<evidence type="ECO:0000256" key="7">
    <source>
        <dbReference type="ARBA" id="ARBA00022840"/>
    </source>
</evidence>
<feature type="compositionally biased region" description="Basic and acidic residues" evidence="15">
    <location>
        <begin position="506"/>
        <end position="536"/>
    </location>
</feature>
<dbReference type="PROSITE" id="PS51195">
    <property type="entry name" value="Q_MOTIF"/>
    <property type="match status" value="1"/>
</dbReference>
<evidence type="ECO:0000256" key="15">
    <source>
        <dbReference type="SAM" id="MobiDB-lite"/>
    </source>
</evidence>
<dbReference type="GO" id="GO:0005524">
    <property type="term" value="F:ATP binding"/>
    <property type="evidence" value="ECO:0007669"/>
    <property type="project" value="UniProtKB-UniRule"/>
</dbReference>
<name>A0A4Q9N3C7_9APHY</name>
<evidence type="ECO:0000256" key="14">
    <source>
        <dbReference type="RuleBase" id="RU365068"/>
    </source>
</evidence>
<comment type="domain">
    <text evidence="14">The Q motif is unique to and characteristic of the DEAD box family of RNA helicases and controls ATP binding and hydrolysis.</text>
</comment>
<dbReference type="OrthoDB" id="10259640at2759"/>
<dbReference type="InterPro" id="IPR011545">
    <property type="entry name" value="DEAD/DEAH_box_helicase_dom"/>
</dbReference>
<evidence type="ECO:0000256" key="2">
    <source>
        <dbReference type="ARBA" id="ARBA00022517"/>
    </source>
</evidence>
<dbReference type="InterPro" id="IPR000629">
    <property type="entry name" value="RNA-helicase_DEAD-box_CS"/>
</dbReference>
<keyword evidence="6 13" id="KW-0347">Helicase</keyword>
<dbReference type="InterPro" id="IPR014001">
    <property type="entry name" value="Helicase_ATP-bd"/>
</dbReference>
<evidence type="ECO:0000256" key="11">
    <source>
        <dbReference type="ARBA" id="ARBA00047984"/>
    </source>
</evidence>
<comment type="subcellular location">
    <subcellularLocation>
        <location evidence="1">Nucleus</location>
        <location evidence="1">Nucleolus</location>
    </subcellularLocation>
</comment>
<proteinExistence type="inferred from homology"/>
<dbReference type="FunFam" id="3.40.50.300:FF:000379">
    <property type="entry name" value="RNA helicase"/>
    <property type="match status" value="1"/>
</dbReference>
<feature type="domain" description="Helicase C-terminal" evidence="17">
    <location>
        <begin position="240"/>
        <end position="409"/>
    </location>
</feature>
<feature type="short sequence motif" description="Q motif" evidence="12">
    <location>
        <begin position="19"/>
        <end position="47"/>
    </location>
</feature>
<feature type="compositionally biased region" description="Acidic residues" evidence="15">
    <location>
        <begin position="480"/>
        <end position="505"/>
    </location>
</feature>
<dbReference type="EMBL" id="ML143387">
    <property type="protein sequence ID" value="TBU35019.1"/>
    <property type="molecule type" value="Genomic_DNA"/>
</dbReference>
<reference evidence="19" key="1">
    <citation type="submission" date="2019-01" db="EMBL/GenBank/DDBJ databases">
        <title>Draft genome sequences of three monokaryotic isolates of the white-rot basidiomycete fungus Dichomitus squalens.</title>
        <authorList>
            <consortium name="DOE Joint Genome Institute"/>
            <person name="Lopez S.C."/>
            <person name="Andreopoulos B."/>
            <person name="Pangilinan J."/>
            <person name="Lipzen A."/>
            <person name="Riley R."/>
            <person name="Ahrendt S."/>
            <person name="Ng V."/>
            <person name="Barry K."/>
            <person name="Daum C."/>
            <person name="Grigoriev I.V."/>
            <person name="Hilden K.S."/>
            <person name="Makela M.R."/>
            <person name="de Vries R.P."/>
        </authorList>
    </citation>
    <scope>NUCLEOTIDE SEQUENCE [LARGE SCALE GENOMIC DNA]</scope>
    <source>
        <strain evidence="19">OM18370.1</strain>
    </source>
</reference>
<dbReference type="PROSITE" id="PS00039">
    <property type="entry name" value="DEAD_ATP_HELICASE"/>
    <property type="match status" value="1"/>
</dbReference>
<dbReference type="Pfam" id="PF00271">
    <property type="entry name" value="Helicase_C"/>
    <property type="match status" value="1"/>
</dbReference>
<dbReference type="InterPro" id="IPR044773">
    <property type="entry name" value="DDX18/Has1_DEADc"/>
</dbReference>
<dbReference type="AlphaFoldDB" id="A0A4Q9N3C7"/>
<evidence type="ECO:0000256" key="12">
    <source>
        <dbReference type="PROSITE-ProRule" id="PRU00552"/>
    </source>
</evidence>
<dbReference type="SMART" id="SM00490">
    <property type="entry name" value="HELICc"/>
    <property type="match status" value="1"/>
</dbReference>
<dbReference type="SMART" id="SM01178">
    <property type="entry name" value="DUF4217"/>
    <property type="match status" value="1"/>
</dbReference>
<dbReference type="InterPro" id="IPR025313">
    <property type="entry name" value="SPB4-like_CTE"/>
</dbReference>